<dbReference type="GO" id="GO:0004803">
    <property type="term" value="F:transposase activity"/>
    <property type="evidence" value="ECO:0007669"/>
    <property type="project" value="InterPro"/>
</dbReference>
<accession>A0A238X699</accession>
<dbReference type="GO" id="GO:0003677">
    <property type="term" value="F:DNA binding"/>
    <property type="evidence" value="ECO:0007669"/>
    <property type="project" value="InterPro"/>
</dbReference>
<dbReference type="InterPro" id="IPR002525">
    <property type="entry name" value="Transp_IS110-like_N"/>
</dbReference>
<evidence type="ECO:0000259" key="2">
    <source>
        <dbReference type="Pfam" id="PF02371"/>
    </source>
</evidence>
<protein>
    <submittedName>
        <fullName evidence="3">Transposase</fullName>
    </submittedName>
</protein>
<evidence type="ECO:0000313" key="4">
    <source>
        <dbReference type="Proteomes" id="UP000198403"/>
    </source>
</evidence>
<dbReference type="GO" id="GO:0006313">
    <property type="term" value="P:DNA transposition"/>
    <property type="evidence" value="ECO:0007669"/>
    <property type="project" value="InterPro"/>
</dbReference>
<organism evidence="3 4">
    <name type="scientific">Blastococcus mobilis</name>
    <dbReference type="NCBI Taxonomy" id="1938746"/>
    <lineage>
        <taxon>Bacteria</taxon>
        <taxon>Bacillati</taxon>
        <taxon>Actinomycetota</taxon>
        <taxon>Actinomycetes</taxon>
        <taxon>Geodermatophilales</taxon>
        <taxon>Geodermatophilaceae</taxon>
        <taxon>Blastococcus</taxon>
    </lineage>
</organism>
<dbReference type="Pfam" id="PF01548">
    <property type="entry name" value="DEDD_Tnp_IS110"/>
    <property type="match status" value="1"/>
</dbReference>
<dbReference type="RefSeq" id="WP_089336801.1">
    <property type="nucleotide sequence ID" value="NZ_FZNO01000011.1"/>
</dbReference>
<dbReference type="InterPro" id="IPR047650">
    <property type="entry name" value="Transpos_IS110"/>
</dbReference>
<dbReference type="Pfam" id="PF02371">
    <property type="entry name" value="Transposase_20"/>
    <property type="match status" value="1"/>
</dbReference>
<feature type="domain" description="Transposase IS110-like N-terminal" evidence="1">
    <location>
        <begin position="16"/>
        <end position="162"/>
    </location>
</feature>
<gene>
    <name evidence="3" type="ORF">SAMN06272737_111157</name>
</gene>
<evidence type="ECO:0000259" key="1">
    <source>
        <dbReference type="Pfam" id="PF01548"/>
    </source>
</evidence>
<dbReference type="PANTHER" id="PTHR33055:SF15">
    <property type="entry name" value="TRANSPOSASE-RELATED"/>
    <property type="match status" value="1"/>
</dbReference>
<keyword evidence="4" id="KW-1185">Reference proteome</keyword>
<name>A0A238X699_9ACTN</name>
<feature type="domain" description="Transposase IS116/IS110/IS902 C-terminal" evidence="2">
    <location>
        <begin position="261"/>
        <end position="344"/>
    </location>
</feature>
<evidence type="ECO:0000313" key="3">
    <source>
        <dbReference type="EMBL" id="SNR54101.1"/>
    </source>
</evidence>
<proteinExistence type="predicted"/>
<dbReference type="EMBL" id="FZNO01000011">
    <property type="protein sequence ID" value="SNR54101.1"/>
    <property type="molecule type" value="Genomic_DNA"/>
</dbReference>
<dbReference type="InterPro" id="IPR003346">
    <property type="entry name" value="Transposase_20"/>
</dbReference>
<reference evidence="3 4" key="1">
    <citation type="submission" date="2017-06" db="EMBL/GenBank/DDBJ databases">
        <authorList>
            <person name="Kim H.J."/>
            <person name="Triplett B.A."/>
        </authorList>
    </citation>
    <scope>NUCLEOTIDE SEQUENCE [LARGE SCALE GENOMIC DNA]</scope>
    <source>
        <strain evidence="3 4">DSM 44272</strain>
    </source>
</reference>
<dbReference type="Proteomes" id="UP000198403">
    <property type="component" value="Unassembled WGS sequence"/>
</dbReference>
<dbReference type="OrthoDB" id="9815354at2"/>
<dbReference type="PANTHER" id="PTHR33055">
    <property type="entry name" value="TRANSPOSASE FOR INSERTION SEQUENCE ELEMENT IS1111A"/>
    <property type="match status" value="1"/>
</dbReference>
<dbReference type="AlphaFoldDB" id="A0A238X699"/>
<sequence length="418" mass="45888">MQIETDEPEIIERIAALDVSKGEVVCCARVPGPRGQRMQEIRTVSTMTAALLGLGDWLAGLGVTRVVMEATSDYWRAPFYLLEDRFETWLVNAKDVKHLPGRPKTDRLDAVWLCKVAERQMLRPSFVPPPAIRELRDLTRYRVDLLAVRTAEKQRVEKLLEDALIKLSVVVSDPFGASGRAMMAALIAGERDPAVLAALARGSLRSKTARLTEALTGRFTDHHAFLLTQMLQRVDAVTADIATVQARIDAQIGELAPAVVRLDAIPGLGPVAAQMILAEIGTDMGRFPTPAHLTSWARFAPGVSESAGRPKGKAGTGKGNRYLARVVGEAAVSAARTDTFLGERYRRIARRRGKKRAIVAVGRSILVIIWALLSDDEAQFVDLGPDYYASRTNPERKVRQHIRELQSLGYSVTLNPAA</sequence>
<dbReference type="NCBIfam" id="NF033542">
    <property type="entry name" value="transpos_IS110"/>
    <property type="match status" value="1"/>
</dbReference>